<dbReference type="Gene3D" id="2.60.40.10">
    <property type="entry name" value="Immunoglobulins"/>
    <property type="match status" value="4"/>
</dbReference>
<evidence type="ECO:0000256" key="1">
    <source>
        <dbReference type="ARBA" id="ARBA00004479"/>
    </source>
</evidence>
<keyword evidence="4" id="KW-0732">Signal</keyword>
<evidence type="ECO:0000256" key="2">
    <source>
        <dbReference type="ARBA" id="ARBA00008921"/>
    </source>
</evidence>
<feature type="domain" description="Fibronectin type-III" evidence="11">
    <location>
        <begin position="342"/>
        <end position="444"/>
    </location>
</feature>
<evidence type="ECO:0000313" key="13">
    <source>
        <dbReference type="Proteomes" id="UP000261600"/>
    </source>
</evidence>
<evidence type="ECO:0000256" key="4">
    <source>
        <dbReference type="ARBA" id="ARBA00022729"/>
    </source>
</evidence>
<evidence type="ECO:0000256" key="8">
    <source>
        <dbReference type="ARBA" id="ARBA00023170"/>
    </source>
</evidence>
<evidence type="ECO:0000256" key="10">
    <source>
        <dbReference type="SAM" id="MobiDB-lite"/>
    </source>
</evidence>
<feature type="compositionally biased region" description="Basic and acidic residues" evidence="10">
    <location>
        <begin position="661"/>
        <end position="692"/>
    </location>
</feature>
<evidence type="ECO:0000256" key="9">
    <source>
        <dbReference type="ARBA" id="ARBA00023180"/>
    </source>
</evidence>
<dbReference type="PROSITE" id="PS50853">
    <property type="entry name" value="FN3"/>
    <property type="match status" value="3"/>
</dbReference>
<keyword evidence="7" id="KW-0472">Membrane</keyword>
<evidence type="ECO:0000259" key="11">
    <source>
        <dbReference type="PROSITE" id="PS50853"/>
    </source>
</evidence>
<evidence type="ECO:0000313" key="12">
    <source>
        <dbReference type="Ensembl" id="ENSMALP00000006761.1"/>
    </source>
</evidence>
<dbReference type="Ensembl" id="ENSMALT00000006904.1">
    <property type="protein sequence ID" value="ENSMALP00000006761.1"/>
    <property type="gene ID" value="ENSMALG00000004816.1"/>
</dbReference>
<feature type="domain" description="Fibronectin type-III" evidence="11">
    <location>
        <begin position="445"/>
        <end position="541"/>
    </location>
</feature>
<dbReference type="SMART" id="SM00060">
    <property type="entry name" value="FN3"/>
    <property type="match status" value="3"/>
</dbReference>
<dbReference type="GO" id="GO:0005886">
    <property type="term" value="C:plasma membrane"/>
    <property type="evidence" value="ECO:0007669"/>
    <property type="project" value="UniProtKB-ARBA"/>
</dbReference>
<feature type="domain" description="Fibronectin type-III" evidence="11">
    <location>
        <begin position="144"/>
        <end position="240"/>
    </location>
</feature>
<dbReference type="PANTHER" id="PTHR48423">
    <property type="entry name" value="INTERLEUKIN-27 RECEPTOR SUBUNIT ALPHA"/>
    <property type="match status" value="1"/>
</dbReference>
<accession>A0A3Q3Q8A8</accession>
<dbReference type="PANTHER" id="PTHR48423:SF1">
    <property type="entry name" value="INTERLEUKIN-27 RECEPTOR SUBUNIT ALPHA"/>
    <property type="match status" value="1"/>
</dbReference>
<keyword evidence="8" id="KW-0675">Receptor</keyword>
<keyword evidence="13" id="KW-1185">Reference proteome</keyword>
<sequence length="725" mass="81621">MCTYSFVFSTGTISLTPNVMATLRTRCLLSFLLVHLKNCSPTAGPPAPPSAPECFIPCNEENLLYINCSWNASPDLQGASYYSLHWEPENRTEKHVINGTNLSEVIHREHFTYHENFIVWVEATNQHGSAKSQTVKFYPQDNIKSCPPKVTVSQQESIEIDWSLDCGNNQLSAGPCQLRHRTDADQVWQEHDSGNANSYTMDSPQPCTLYEFQVRCTCETILKSDWSEIHRTHYGETAPIGKLDIWRDCGISLTSTDCVLIWKKLPISQACGLIQVYEVRLSYNNGTAKLVNVSVDEPSSQLVCDEMQCYLNSSLKDVSSVTASAYNAHGATVPTYVAMPGKDKNKHAFDITMNEENLTVSWDLPSLLSDNLDEYVVQYKQAECLLPGQGFDWVKVNKSQTSVFFKGPFKKYTPYQVSLFTVSHSRIVHQKSRVSSVFGYSAEGTPSKVPSFKVLSIAATHVILVWEPVPFFQQNGVIRYYQIGVDGQNVYNVSASPHQENMTFELKHLSPGQEYEAWIKAVTKAGPGANTTTRFKTEQDQSYVHSIPWITGVVAFVLLITCSSCVLFSQGKNKEYPSQCFYDKVPDPRNSHIIKQFNEPCTCISISICEPHPKISQLEVVEIQPGGFKSSMKEISDPDGLTRPMNGDWCLQMDDPRKDVVTEECDRTDQKYGREEYSKMIDSDEERDKGDEGDGGSSWNSAEEEEFTLGYEKHFMPTAMEVLEF</sequence>
<evidence type="ECO:0000256" key="7">
    <source>
        <dbReference type="ARBA" id="ARBA00023136"/>
    </source>
</evidence>
<dbReference type="InterPro" id="IPR013783">
    <property type="entry name" value="Ig-like_fold"/>
</dbReference>
<organism evidence="12 13">
    <name type="scientific">Monopterus albus</name>
    <name type="common">Swamp eel</name>
    <dbReference type="NCBI Taxonomy" id="43700"/>
    <lineage>
        <taxon>Eukaryota</taxon>
        <taxon>Metazoa</taxon>
        <taxon>Chordata</taxon>
        <taxon>Craniata</taxon>
        <taxon>Vertebrata</taxon>
        <taxon>Euteleostomi</taxon>
        <taxon>Actinopterygii</taxon>
        <taxon>Neopterygii</taxon>
        <taxon>Teleostei</taxon>
        <taxon>Neoteleostei</taxon>
        <taxon>Acanthomorphata</taxon>
        <taxon>Anabantaria</taxon>
        <taxon>Synbranchiformes</taxon>
        <taxon>Synbranchidae</taxon>
        <taxon>Monopterus</taxon>
    </lineage>
</organism>
<evidence type="ECO:0000256" key="6">
    <source>
        <dbReference type="ARBA" id="ARBA00022989"/>
    </source>
</evidence>
<reference evidence="12" key="1">
    <citation type="submission" date="2025-08" db="UniProtKB">
        <authorList>
            <consortium name="Ensembl"/>
        </authorList>
    </citation>
    <scope>IDENTIFICATION</scope>
</reference>
<dbReference type="AlphaFoldDB" id="A0A3Q3Q8A8"/>
<evidence type="ECO:0000256" key="3">
    <source>
        <dbReference type="ARBA" id="ARBA00022692"/>
    </source>
</evidence>
<keyword evidence="9" id="KW-0325">Glycoprotein</keyword>
<dbReference type="SUPFAM" id="SSF49265">
    <property type="entry name" value="Fibronectin type III"/>
    <property type="match status" value="3"/>
</dbReference>
<proteinExistence type="inferred from homology"/>
<dbReference type="Proteomes" id="UP000261600">
    <property type="component" value="Unplaced"/>
</dbReference>
<protein>
    <recommendedName>
        <fullName evidence="11">Fibronectin type-III domain-containing protein</fullName>
    </recommendedName>
</protein>
<name>A0A3Q3Q8A8_MONAL</name>
<keyword evidence="6" id="KW-1133">Transmembrane helix</keyword>
<dbReference type="InterPro" id="IPR036116">
    <property type="entry name" value="FN3_sf"/>
</dbReference>
<dbReference type="InterPro" id="IPR052672">
    <property type="entry name" value="Type1_Cytokine_Rcpt_Type2"/>
</dbReference>
<feature type="region of interest" description="Disordered" evidence="10">
    <location>
        <begin position="661"/>
        <end position="704"/>
    </location>
</feature>
<reference evidence="12" key="2">
    <citation type="submission" date="2025-09" db="UniProtKB">
        <authorList>
            <consortium name="Ensembl"/>
        </authorList>
    </citation>
    <scope>IDENTIFICATION</scope>
</reference>
<comment type="similarity">
    <text evidence="2">Belongs to the type I cytokine receptor family. Type 2 subfamily.</text>
</comment>
<evidence type="ECO:0000256" key="5">
    <source>
        <dbReference type="ARBA" id="ARBA00022737"/>
    </source>
</evidence>
<dbReference type="CDD" id="cd00063">
    <property type="entry name" value="FN3"/>
    <property type="match status" value="2"/>
</dbReference>
<dbReference type="Pfam" id="PF00041">
    <property type="entry name" value="fn3"/>
    <property type="match status" value="1"/>
</dbReference>
<dbReference type="STRING" id="43700.ENSMALP00000006761"/>
<dbReference type="InterPro" id="IPR003961">
    <property type="entry name" value="FN3_dom"/>
</dbReference>
<keyword evidence="5" id="KW-0677">Repeat</keyword>
<keyword evidence="3" id="KW-0812">Transmembrane</keyword>
<comment type="subcellular location">
    <subcellularLocation>
        <location evidence="1">Membrane</location>
        <topology evidence="1">Single-pass type I membrane protein</topology>
    </subcellularLocation>
</comment>